<evidence type="ECO:0000256" key="8">
    <source>
        <dbReference type="ARBA" id="ARBA00023065"/>
    </source>
</evidence>
<dbReference type="InterPro" id="IPR000568">
    <property type="entry name" value="ATP_synth_F0_asu"/>
</dbReference>
<keyword evidence="3" id="KW-0813">Transport</keyword>
<reference evidence="12 13" key="1">
    <citation type="submission" date="2019-05" db="EMBL/GenBank/DDBJ databases">
        <title>Culicoidintestinum kansasii gen. nov., sp. nov. from the gastrointestinal tract of the biting midge, Culicoides sonorensis.</title>
        <authorList>
            <person name="Neupane S."/>
            <person name="Ghosh A."/>
            <person name="Gunther S."/>
            <person name="Martin K."/>
            <person name="Zurek L."/>
        </authorList>
    </citation>
    <scope>NUCLEOTIDE SEQUENCE [LARGE SCALE GENOMIC DNA]</scope>
    <source>
        <strain evidence="12 13">CS-1</strain>
    </source>
</reference>
<dbReference type="Gene3D" id="1.20.120.220">
    <property type="entry name" value="ATP synthase, F0 complex, subunit A"/>
    <property type="match status" value="1"/>
</dbReference>
<keyword evidence="5 11" id="KW-0812">Transmembrane</keyword>
<feature type="transmembrane region" description="Helical" evidence="11">
    <location>
        <begin position="216"/>
        <end position="240"/>
    </location>
</feature>
<keyword evidence="8" id="KW-0406">Ion transport</keyword>
<keyword evidence="9 11" id="KW-0472">Membrane</keyword>
<feature type="transmembrane region" description="Helical" evidence="11">
    <location>
        <begin position="124"/>
        <end position="147"/>
    </location>
</feature>
<evidence type="ECO:0000256" key="5">
    <source>
        <dbReference type="ARBA" id="ARBA00022692"/>
    </source>
</evidence>
<dbReference type="AlphaFoldDB" id="A0A5R8QGD9"/>
<evidence type="ECO:0000256" key="4">
    <source>
        <dbReference type="ARBA" id="ARBA00022547"/>
    </source>
</evidence>
<name>A0A5R8QGD9_9FIRM</name>
<comment type="subcellular location">
    <subcellularLocation>
        <location evidence="1">Membrane</location>
        <topology evidence="1">Multi-pass membrane protein</topology>
    </subcellularLocation>
</comment>
<dbReference type="GO" id="GO:0045259">
    <property type="term" value="C:proton-transporting ATP synthase complex"/>
    <property type="evidence" value="ECO:0007669"/>
    <property type="project" value="UniProtKB-KW"/>
</dbReference>
<keyword evidence="4" id="KW-0138">CF(0)</keyword>
<keyword evidence="6" id="KW-0375">Hydrogen ion transport</keyword>
<keyword evidence="7 11" id="KW-1133">Transmembrane helix</keyword>
<evidence type="ECO:0000256" key="9">
    <source>
        <dbReference type="ARBA" id="ARBA00023136"/>
    </source>
</evidence>
<feature type="transmembrane region" description="Helical" evidence="11">
    <location>
        <begin position="33"/>
        <end position="58"/>
    </location>
</feature>
<comment type="caution">
    <text evidence="12">The sequence shown here is derived from an EMBL/GenBank/DDBJ whole genome shotgun (WGS) entry which is preliminary data.</text>
</comment>
<dbReference type="Pfam" id="PF00119">
    <property type="entry name" value="ATP-synt_A"/>
    <property type="match status" value="1"/>
</dbReference>
<evidence type="ECO:0000256" key="3">
    <source>
        <dbReference type="ARBA" id="ARBA00022448"/>
    </source>
</evidence>
<evidence type="ECO:0000256" key="10">
    <source>
        <dbReference type="ARBA" id="ARBA00023310"/>
    </source>
</evidence>
<evidence type="ECO:0000256" key="1">
    <source>
        <dbReference type="ARBA" id="ARBA00004141"/>
    </source>
</evidence>
<evidence type="ECO:0000256" key="2">
    <source>
        <dbReference type="ARBA" id="ARBA00006810"/>
    </source>
</evidence>
<dbReference type="InterPro" id="IPR035908">
    <property type="entry name" value="F0_ATP_A_sf"/>
</dbReference>
<keyword evidence="10" id="KW-0066">ATP synthesis</keyword>
<feature type="transmembrane region" description="Helical" evidence="11">
    <location>
        <begin position="186"/>
        <end position="210"/>
    </location>
</feature>
<accession>A0A5R8QGD9</accession>
<dbReference type="FunCoup" id="A0A5R8QGD9">
    <property type="interactions" value="256"/>
</dbReference>
<dbReference type="GO" id="GO:0042777">
    <property type="term" value="P:proton motive force-driven plasma membrane ATP synthesis"/>
    <property type="evidence" value="ECO:0007669"/>
    <property type="project" value="TreeGrafter"/>
</dbReference>
<evidence type="ECO:0000256" key="11">
    <source>
        <dbReference type="SAM" id="Phobius"/>
    </source>
</evidence>
<dbReference type="GO" id="GO:0046933">
    <property type="term" value="F:proton-transporting ATP synthase activity, rotational mechanism"/>
    <property type="evidence" value="ECO:0007669"/>
    <property type="project" value="TreeGrafter"/>
</dbReference>
<keyword evidence="13" id="KW-1185">Reference proteome</keyword>
<dbReference type="PANTHER" id="PTHR42823:SF3">
    <property type="entry name" value="ATP SYNTHASE SUBUNIT A, CHLOROPLASTIC"/>
    <property type="match status" value="1"/>
</dbReference>
<dbReference type="Proteomes" id="UP000306912">
    <property type="component" value="Unassembled WGS sequence"/>
</dbReference>
<feature type="transmembrane region" description="Helical" evidence="11">
    <location>
        <begin position="99"/>
        <end position="118"/>
    </location>
</feature>
<evidence type="ECO:0000256" key="6">
    <source>
        <dbReference type="ARBA" id="ARBA00022781"/>
    </source>
</evidence>
<protein>
    <submittedName>
        <fullName evidence="12">F0F1 ATP synthase subunit A</fullName>
    </submittedName>
</protein>
<dbReference type="EMBL" id="VBWP01000001">
    <property type="protein sequence ID" value="TLG77101.1"/>
    <property type="molecule type" value="Genomic_DNA"/>
</dbReference>
<gene>
    <name evidence="12" type="ORF">FEZ08_00350</name>
</gene>
<evidence type="ECO:0000313" key="13">
    <source>
        <dbReference type="Proteomes" id="UP000306912"/>
    </source>
</evidence>
<dbReference type="RefSeq" id="WP_138189712.1">
    <property type="nucleotide sequence ID" value="NZ_VBWP01000001.1"/>
</dbReference>
<evidence type="ECO:0000256" key="7">
    <source>
        <dbReference type="ARBA" id="ARBA00022989"/>
    </source>
</evidence>
<dbReference type="OrthoDB" id="9789241at2"/>
<sequence length="246" mass="27665">MYTLLTAEELGESLNAIFSFSEGVTIHIFGMDILIYNGVIFSLCAMLVITALAFFVRWHIKRSDIHKRPSRVIVVAEMILDFAKTNTGDMKFARLMTPFIATFFIYLIAINTAGFWGVDPPGSNIIIAFSLGITMFLLMHILSIIALKGRYFKQYIEPLPVLLPFNLIDFVSQPITVSIRIFGNMVAGVVIALLIKFAMSMIPFGAFLTFIPLSAWSFYADLFVGCVQSLVFVMLTINYIKERLEV</sequence>
<dbReference type="SUPFAM" id="SSF81336">
    <property type="entry name" value="F1F0 ATP synthase subunit A"/>
    <property type="match status" value="1"/>
</dbReference>
<organism evidence="12 13">
    <name type="scientific">Culicoidibacter larvae</name>
    <dbReference type="NCBI Taxonomy" id="2579976"/>
    <lineage>
        <taxon>Bacteria</taxon>
        <taxon>Bacillati</taxon>
        <taxon>Bacillota</taxon>
        <taxon>Culicoidibacteria</taxon>
        <taxon>Culicoidibacterales</taxon>
        <taxon>Culicoidibacteraceae</taxon>
        <taxon>Culicoidibacter</taxon>
    </lineage>
</organism>
<dbReference type="GO" id="GO:0005886">
    <property type="term" value="C:plasma membrane"/>
    <property type="evidence" value="ECO:0007669"/>
    <property type="project" value="TreeGrafter"/>
</dbReference>
<dbReference type="PRINTS" id="PR00123">
    <property type="entry name" value="ATPASEA"/>
</dbReference>
<evidence type="ECO:0000313" key="12">
    <source>
        <dbReference type="EMBL" id="TLG77101.1"/>
    </source>
</evidence>
<dbReference type="InParanoid" id="A0A5R8QGD9"/>
<dbReference type="PANTHER" id="PTHR42823">
    <property type="entry name" value="ATP SYNTHASE SUBUNIT A, CHLOROPLASTIC"/>
    <property type="match status" value="1"/>
</dbReference>
<comment type="similarity">
    <text evidence="2">Belongs to the ATPase A chain family.</text>
</comment>
<proteinExistence type="inferred from homology"/>
<dbReference type="InterPro" id="IPR045082">
    <property type="entry name" value="ATP_syn_F0_a_bact/chloroplast"/>
</dbReference>